<keyword evidence="6" id="KW-0238">DNA-binding</keyword>
<dbReference type="PIRSF" id="PIRSF005814">
    <property type="entry name" value="MutS_YshD"/>
    <property type="match status" value="1"/>
</dbReference>
<dbReference type="GO" id="GO:0006298">
    <property type="term" value="P:mismatch repair"/>
    <property type="evidence" value="ECO:0007669"/>
    <property type="project" value="InterPro"/>
</dbReference>
<dbReference type="OMA" id="SVKIPWF"/>
<evidence type="ECO:0000256" key="2">
    <source>
        <dbReference type="ARBA" id="ARBA00022741"/>
    </source>
</evidence>
<evidence type="ECO:0000256" key="1">
    <source>
        <dbReference type="ARBA" id="ARBA00022730"/>
    </source>
</evidence>
<dbReference type="GO" id="GO:0030983">
    <property type="term" value="F:mismatched DNA binding"/>
    <property type="evidence" value="ECO:0007669"/>
    <property type="project" value="InterPro"/>
</dbReference>
<dbReference type="InterPro" id="IPR005747">
    <property type="entry name" value="MutS2"/>
</dbReference>
<dbReference type="PANTHER" id="PTHR48466">
    <property type="entry name" value="OS10G0509000 PROTEIN-RELATED"/>
    <property type="match status" value="1"/>
</dbReference>
<dbReference type="InterPro" id="IPR036187">
    <property type="entry name" value="DNA_mismatch_repair_MutS_sf"/>
</dbReference>
<gene>
    <name evidence="8" type="ORF">MARPO_0023s0121</name>
</gene>
<dbReference type="SUPFAM" id="SSF52540">
    <property type="entry name" value="P-loop containing nucleoside triphosphate hydrolases"/>
    <property type="match status" value="1"/>
</dbReference>
<evidence type="ECO:0000256" key="4">
    <source>
        <dbReference type="ARBA" id="ARBA00022840"/>
    </source>
</evidence>
<reference evidence="9" key="1">
    <citation type="journal article" date="2017" name="Cell">
        <title>Insights into land plant evolution garnered from the Marchantia polymorpha genome.</title>
        <authorList>
            <person name="Bowman J.L."/>
            <person name="Kohchi T."/>
            <person name="Yamato K.T."/>
            <person name="Jenkins J."/>
            <person name="Shu S."/>
            <person name="Ishizaki K."/>
            <person name="Yamaoka S."/>
            <person name="Nishihama R."/>
            <person name="Nakamura Y."/>
            <person name="Berger F."/>
            <person name="Adam C."/>
            <person name="Aki S.S."/>
            <person name="Althoff F."/>
            <person name="Araki T."/>
            <person name="Arteaga-Vazquez M.A."/>
            <person name="Balasubrmanian S."/>
            <person name="Barry K."/>
            <person name="Bauer D."/>
            <person name="Boehm C.R."/>
            <person name="Briginshaw L."/>
            <person name="Caballero-Perez J."/>
            <person name="Catarino B."/>
            <person name="Chen F."/>
            <person name="Chiyoda S."/>
            <person name="Chovatia M."/>
            <person name="Davies K.M."/>
            <person name="Delmans M."/>
            <person name="Demura T."/>
            <person name="Dierschke T."/>
            <person name="Dolan L."/>
            <person name="Dorantes-Acosta A.E."/>
            <person name="Eklund D.M."/>
            <person name="Florent S.N."/>
            <person name="Flores-Sandoval E."/>
            <person name="Fujiyama A."/>
            <person name="Fukuzawa H."/>
            <person name="Galik B."/>
            <person name="Grimanelli D."/>
            <person name="Grimwood J."/>
            <person name="Grossniklaus U."/>
            <person name="Hamada T."/>
            <person name="Haseloff J."/>
            <person name="Hetherington A.J."/>
            <person name="Higo A."/>
            <person name="Hirakawa Y."/>
            <person name="Hundley H.N."/>
            <person name="Ikeda Y."/>
            <person name="Inoue K."/>
            <person name="Inoue S.I."/>
            <person name="Ishida S."/>
            <person name="Jia Q."/>
            <person name="Kakita M."/>
            <person name="Kanazawa T."/>
            <person name="Kawai Y."/>
            <person name="Kawashima T."/>
            <person name="Kennedy M."/>
            <person name="Kinose K."/>
            <person name="Kinoshita T."/>
            <person name="Kohara Y."/>
            <person name="Koide E."/>
            <person name="Komatsu K."/>
            <person name="Kopischke S."/>
            <person name="Kubo M."/>
            <person name="Kyozuka J."/>
            <person name="Lagercrantz U."/>
            <person name="Lin S.S."/>
            <person name="Lindquist E."/>
            <person name="Lipzen A.M."/>
            <person name="Lu C.W."/>
            <person name="De Luna E."/>
            <person name="Martienssen R.A."/>
            <person name="Minamino N."/>
            <person name="Mizutani M."/>
            <person name="Mizutani M."/>
            <person name="Mochizuki N."/>
            <person name="Monte I."/>
            <person name="Mosher R."/>
            <person name="Nagasaki H."/>
            <person name="Nakagami H."/>
            <person name="Naramoto S."/>
            <person name="Nishitani K."/>
            <person name="Ohtani M."/>
            <person name="Okamoto T."/>
            <person name="Okumura M."/>
            <person name="Phillips J."/>
            <person name="Pollak B."/>
            <person name="Reinders A."/>
            <person name="Rovekamp M."/>
            <person name="Sano R."/>
            <person name="Sawa S."/>
            <person name="Schmid M.W."/>
            <person name="Shirakawa M."/>
            <person name="Solano R."/>
            <person name="Spunde A."/>
            <person name="Suetsugu N."/>
            <person name="Sugano S."/>
            <person name="Sugiyama A."/>
            <person name="Sun R."/>
            <person name="Suzuki Y."/>
            <person name="Takenaka M."/>
            <person name="Takezawa D."/>
            <person name="Tomogane H."/>
            <person name="Tsuzuki M."/>
            <person name="Ueda T."/>
            <person name="Umeda M."/>
            <person name="Ward J.M."/>
            <person name="Watanabe Y."/>
            <person name="Yazaki K."/>
            <person name="Yokoyama R."/>
            <person name="Yoshitake Y."/>
            <person name="Yotsui I."/>
            <person name="Zachgo S."/>
            <person name="Schmutz J."/>
        </authorList>
    </citation>
    <scope>NUCLEOTIDE SEQUENCE [LARGE SCALE GENOMIC DNA]</scope>
    <source>
        <strain evidence="9">Tak-1</strain>
    </source>
</reference>
<organism evidence="8 9">
    <name type="scientific">Marchantia polymorpha</name>
    <name type="common">Common liverwort</name>
    <name type="synonym">Marchantia aquatica</name>
    <dbReference type="NCBI Taxonomy" id="3197"/>
    <lineage>
        <taxon>Eukaryota</taxon>
        <taxon>Viridiplantae</taxon>
        <taxon>Streptophyta</taxon>
        <taxon>Embryophyta</taxon>
        <taxon>Marchantiophyta</taxon>
        <taxon>Marchantiopsida</taxon>
        <taxon>Marchantiidae</taxon>
        <taxon>Marchantiales</taxon>
        <taxon>Marchantiaceae</taxon>
        <taxon>Marchantia</taxon>
    </lineage>
</organism>
<dbReference type="GO" id="GO:0016887">
    <property type="term" value="F:ATP hydrolysis activity"/>
    <property type="evidence" value="ECO:0007669"/>
    <property type="project" value="InterPro"/>
</dbReference>
<name>A0A2R6XCH8_MARPO</name>
<evidence type="ECO:0000259" key="7">
    <source>
        <dbReference type="PROSITE" id="PS00486"/>
    </source>
</evidence>
<protein>
    <recommendedName>
        <fullName evidence="7">DNA mismatch repair proteins mutS family domain-containing protein</fullName>
    </recommendedName>
</protein>
<dbReference type="InterPro" id="IPR045076">
    <property type="entry name" value="MutS"/>
</dbReference>
<dbReference type="InterPro" id="IPR027417">
    <property type="entry name" value="P-loop_NTPase"/>
</dbReference>
<keyword evidence="5" id="KW-0694">RNA-binding</keyword>
<dbReference type="GO" id="GO:0140664">
    <property type="term" value="F:ATP-dependent DNA damage sensor activity"/>
    <property type="evidence" value="ECO:0007669"/>
    <property type="project" value="InterPro"/>
</dbReference>
<dbReference type="Gramene" id="Mp2g11550.1">
    <property type="protein sequence ID" value="Mp2g11550.1.cds"/>
    <property type="gene ID" value="Mp2g11550"/>
</dbReference>
<keyword evidence="9" id="KW-1185">Reference proteome</keyword>
<dbReference type="Pfam" id="PF00488">
    <property type="entry name" value="MutS_V"/>
    <property type="match status" value="1"/>
</dbReference>
<dbReference type="SUPFAM" id="SSF48334">
    <property type="entry name" value="DNA repair protein MutS, domain III"/>
    <property type="match status" value="1"/>
</dbReference>
<dbReference type="GO" id="GO:0005524">
    <property type="term" value="F:ATP binding"/>
    <property type="evidence" value="ECO:0007669"/>
    <property type="project" value="UniProtKB-KW"/>
</dbReference>
<keyword evidence="1" id="KW-0699">rRNA-binding</keyword>
<dbReference type="FunFam" id="3.40.50.300:FF:000830">
    <property type="entry name" value="Endonuclease MutS2"/>
    <property type="match status" value="1"/>
</dbReference>
<keyword evidence="2" id="KW-0547">Nucleotide-binding</keyword>
<dbReference type="Pfam" id="PF20297">
    <property type="entry name" value="MSSS"/>
    <property type="match status" value="1"/>
</dbReference>
<evidence type="ECO:0000256" key="3">
    <source>
        <dbReference type="ARBA" id="ARBA00022801"/>
    </source>
</evidence>
<evidence type="ECO:0000313" key="9">
    <source>
        <dbReference type="Proteomes" id="UP000244005"/>
    </source>
</evidence>
<dbReference type="GO" id="GO:0045910">
    <property type="term" value="P:negative regulation of DNA recombination"/>
    <property type="evidence" value="ECO:0007669"/>
    <property type="project" value="InterPro"/>
</dbReference>
<dbReference type="AlphaFoldDB" id="A0A2R6XCH8"/>
<dbReference type="SMART" id="SM00533">
    <property type="entry name" value="MUTSd"/>
    <property type="match status" value="1"/>
</dbReference>
<evidence type="ECO:0000313" key="8">
    <source>
        <dbReference type="EMBL" id="PTQ43816.1"/>
    </source>
</evidence>
<accession>A0A2R6XCH8</accession>
<proteinExistence type="predicted"/>
<dbReference type="GO" id="GO:0019843">
    <property type="term" value="F:rRNA binding"/>
    <property type="evidence" value="ECO:0007669"/>
    <property type="project" value="UniProtKB-KW"/>
</dbReference>
<feature type="domain" description="DNA mismatch repair proteins mutS family" evidence="7">
    <location>
        <begin position="589"/>
        <end position="605"/>
    </location>
</feature>
<dbReference type="EMBL" id="KZ772695">
    <property type="protein sequence ID" value="PTQ43816.1"/>
    <property type="molecule type" value="Genomic_DNA"/>
</dbReference>
<evidence type="ECO:0000256" key="5">
    <source>
        <dbReference type="ARBA" id="ARBA00022884"/>
    </source>
</evidence>
<keyword evidence="3" id="KW-0378">Hydrolase</keyword>
<dbReference type="GO" id="GO:0004519">
    <property type="term" value="F:endonuclease activity"/>
    <property type="evidence" value="ECO:0007669"/>
    <property type="project" value="InterPro"/>
</dbReference>
<dbReference type="InterPro" id="IPR000432">
    <property type="entry name" value="DNA_mismatch_repair_MutS_C"/>
</dbReference>
<sequence>MLMSTRMIIPTENDRLLRSTPVCLWAFSGNPSGVKLSSANRNGVSWSRIGWLSGLCLRSCLKIQCKGGKWRFPAVKTQNVEGVNISFEEEEKAQKRRKFAAEETLDLLEWPRLCAAVAEFAGTASAKELCHALTLPSTREESLALLDETTAALELDNLLAGVLDFGALRTPVIKTGIDRASKGAVCTGMELVALATLLQFVLTLRRGIATAIQDNGERLDILLPIARLVEPMIIPQDVPKAIWSKVEEDGTVKDTASSRLRLARIQARTIEQRLQDLLNRIMREQSGASAAQEVVDVDGRLCLIVPANKSDNIPGLLFQRGSGATAYLEPSAAVSLNNKLSEARAEVQNAEYEVLLEITRKIVPHLYDIQIILDIIVRLDVISARGKYSSNIGSSRPIFCTSIDTLRHHEKTDAETLHEISQQGDLLLNLRKARHPLLVEQHFQALKRAKSKFSSASKVLNRMKGRPGTSASMLQSAESAFAESEAELKEVEAKVPVPIDVQVSSGTRVVAITGPNTGGKTAAIKTIGLAALMAKAGLYVVARDPIQIPWFDAVFADIGDEQSLSQSLSTFSGHLMRIKRIKSESTGASLVLLDEVGAGTDPTEGATLGMAMLESFAQGGAGGSLLTFATTHHGELKTLKYNDTRFENASVEFDEVRLVPTYKLLWGIPGRSNAINIARRLGLPNEILAEAETLYGAESAEVNEVIMKLEEAKLNFDQGLEESESLFLEIKKLHSRLLSTAEALHDYVDELQLEKRDKLASIAASARSRLSAIARTKGPKVAASVLDDIEASTNLQSLKWEERSSSATKTSQPPDVAELKVGQSVYLPKLGRNVKVVEVNGKNVTVLSGKMQLKVKLKELQ</sequence>
<dbReference type="NCBIfam" id="TIGR01069">
    <property type="entry name" value="mutS2"/>
    <property type="match status" value="1"/>
</dbReference>
<dbReference type="Gene3D" id="3.40.50.300">
    <property type="entry name" value="P-loop containing nucleotide triphosphate hydrolases"/>
    <property type="match status" value="1"/>
</dbReference>
<dbReference type="InterPro" id="IPR007696">
    <property type="entry name" value="DNA_mismatch_repair_MutS_core"/>
</dbReference>
<keyword evidence="4" id="KW-0067">ATP-binding</keyword>
<dbReference type="PROSITE" id="PS00486">
    <property type="entry name" value="DNA_MISMATCH_REPAIR_2"/>
    <property type="match status" value="1"/>
</dbReference>
<evidence type="ECO:0000256" key="6">
    <source>
        <dbReference type="ARBA" id="ARBA00023125"/>
    </source>
</evidence>
<dbReference type="GO" id="GO:0003690">
    <property type="term" value="F:double-stranded DNA binding"/>
    <property type="evidence" value="ECO:0000318"/>
    <property type="project" value="GO_Central"/>
</dbReference>
<dbReference type="PANTHER" id="PTHR48466:SF2">
    <property type="entry name" value="OS10G0509000 PROTEIN"/>
    <property type="match status" value="1"/>
</dbReference>
<dbReference type="OrthoDB" id="1924787at2759"/>
<dbReference type="InterPro" id="IPR046893">
    <property type="entry name" value="MSSS"/>
</dbReference>
<dbReference type="Proteomes" id="UP000244005">
    <property type="component" value="Unassembled WGS sequence"/>
</dbReference>
<dbReference type="SMART" id="SM00534">
    <property type="entry name" value="MUTSac"/>
    <property type="match status" value="1"/>
</dbReference>